<accession>A0A162CXH2</accession>
<keyword evidence="3" id="KW-1185">Reference proteome</keyword>
<feature type="transmembrane region" description="Helical" evidence="1">
    <location>
        <begin position="6"/>
        <end position="25"/>
    </location>
</feature>
<organism evidence="2 3">
    <name type="scientific">Aquimarina aggregata</name>
    <dbReference type="NCBI Taxonomy" id="1642818"/>
    <lineage>
        <taxon>Bacteria</taxon>
        <taxon>Pseudomonadati</taxon>
        <taxon>Bacteroidota</taxon>
        <taxon>Flavobacteriia</taxon>
        <taxon>Flavobacteriales</taxon>
        <taxon>Flavobacteriaceae</taxon>
        <taxon>Aquimarina</taxon>
    </lineage>
</organism>
<dbReference type="EMBL" id="LQRT01000002">
    <property type="protein sequence ID" value="KZS42539.1"/>
    <property type="molecule type" value="Genomic_DNA"/>
</dbReference>
<keyword evidence="1" id="KW-1133">Transmembrane helix</keyword>
<dbReference type="AlphaFoldDB" id="A0A162CXH2"/>
<name>A0A162CXH2_9FLAO</name>
<reference evidence="2 3" key="1">
    <citation type="submission" date="2016-01" db="EMBL/GenBank/DDBJ databases">
        <title>The draft genome sequence of Aquimarina sp. RZW4-3-2.</title>
        <authorList>
            <person name="Wang Y."/>
        </authorList>
    </citation>
    <scope>NUCLEOTIDE SEQUENCE [LARGE SCALE GENOMIC DNA]</scope>
    <source>
        <strain evidence="2 3">RZW4-3-2</strain>
    </source>
</reference>
<evidence type="ECO:0000256" key="1">
    <source>
        <dbReference type="SAM" id="Phobius"/>
    </source>
</evidence>
<dbReference type="SUPFAM" id="SSF49723">
    <property type="entry name" value="Lipase/lipooxygenase domain (PLAT/LH2 domain)"/>
    <property type="match status" value="1"/>
</dbReference>
<keyword evidence="1" id="KW-0812">Transmembrane</keyword>
<gene>
    <name evidence="2" type="ORF">AWE51_03600</name>
</gene>
<keyword evidence="1" id="KW-0472">Membrane</keyword>
<dbReference type="STRING" id="1642818.AWE51_03600"/>
<dbReference type="RefSeq" id="WP_066310450.1">
    <property type="nucleotide sequence ID" value="NZ_LQRT01000002.1"/>
</dbReference>
<evidence type="ECO:0000313" key="3">
    <source>
        <dbReference type="Proteomes" id="UP000076715"/>
    </source>
</evidence>
<dbReference type="InterPro" id="IPR036392">
    <property type="entry name" value="PLAT/LH2_dom_sf"/>
</dbReference>
<evidence type="ECO:0000313" key="2">
    <source>
        <dbReference type="EMBL" id="KZS42539.1"/>
    </source>
</evidence>
<comment type="caution">
    <text evidence="2">The sequence shown here is derived from an EMBL/GenBank/DDBJ whole genome shotgun (WGS) entry which is preliminary data.</text>
</comment>
<protein>
    <submittedName>
        <fullName evidence="2">Uncharacterized protein</fullName>
    </submittedName>
</protein>
<dbReference type="Gene3D" id="2.60.60.20">
    <property type="entry name" value="PLAT/LH2 domain"/>
    <property type="match status" value="1"/>
</dbReference>
<dbReference type="Proteomes" id="UP000076715">
    <property type="component" value="Unassembled WGS sequence"/>
</dbReference>
<sequence length="244" mass="28095">MSILISLKSSLIVLTLILLVSIFIYSRIRNAKKKKNRNTNFGNDTLDYDESKFELISPQIHNYHNANDTNGADKWNSDIATYLKNNDLQIPGTIYEWFYRIAIGTGDKPNGESRDNINAFISLNTNKGTIYHKINLENTHRKGIDNYFIKVLSVDKIEWVEIKSAFFKIDGDIRHPDDWFMESVDISLCPLDQTQSTDKNSYSYIKLKPNTWLADQSDTIPNRYHTGNVGKGRLTFVNGQFFPL</sequence>
<proteinExistence type="predicted"/>